<feature type="transmembrane region" description="Helical" evidence="1">
    <location>
        <begin position="182"/>
        <end position="201"/>
    </location>
</feature>
<name>A0ABS8YPK8_9BACL</name>
<keyword evidence="4" id="KW-1185">Reference proteome</keyword>
<dbReference type="EMBL" id="JAJNBZ010000026">
    <property type="protein sequence ID" value="MCE5172266.1"/>
    <property type="molecule type" value="Genomic_DNA"/>
</dbReference>
<feature type="transmembrane region" description="Helical" evidence="1">
    <location>
        <begin position="322"/>
        <end position="344"/>
    </location>
</feature>
<dbReference type="PANTHER" id="PTHR30590">
    <property type="entry name" value="INNER MEMBRANE PROTEIN"/>
    <property type="match status" value="1"/>
</dbReference>
<feature type="transmembrane region" description="Helical" evidence="1">
    <location>
        <begin position="39"/>
        <end position="66"/>
    </location>
</feature>
<dbReference type="InterPro" id="IPR052529">
    <property type="entry name" value="Bact_Transport_Assoc"/>
</dbReference>
<protein>
    <submittedName>
        <fullName evidence="3">Heparan-alpha-glucosaminide N-acetyltransferase domain-containing protein</fullName>
    </submittedName>
</protein>
<feature type="domain" description="Heparan-alpha-glucosaminide N-acetyltransferase catalytic" evidence="2">
    <location>
        <begin position="7"/>
        <end position="232"/>
    </location>
</feature>
<gene>
    <name evidence="3" type="ORF">LQV63_23590</name>
</gene>
<proteinExistence type="predicted"/>
<keyword evidence="1" id="KW-0812">Transmembrane</keyword>
<comment type="caution">
    <text evidence="3">The sequence shown here is derived from an EMBL/GenBank/DDBJ whole genome shotgun (WGS) entry which is preliminary data.</text>
</comment>
<evidence type="ECO:0000259" key="2">
    <source>
        <dbReference type="Pfam" id="PF07786"/>
    </source>
</evidence>
<feature type="transmembrane region" description="Helical" evidence="1">
    <location>
        <begin position="298"/>
        <end position="316"/>
    </location>
</feature>
<keyword evidence="1" id="KW-1133">Transmembrane helix</keyword>
<feature type="transmembrane region" description="Helical" evidence="1">
    <location>
        <begin position="87"/>
        <end position="104"/>
    </location>
</feature>
<reference evidence="3 4" key="1">
    <citation type="submission" date="2021-11" db="EMBL/GenBank/DDBJ databases">
        <title>Draft genome sequence of Paenibacillus profundus YoMME, a new Gram-positive bacteria with exoelectrogenic properties.</title>
        <authorList>
            <person name="Hubenova Y."/>
            <person name="Hubenova E."/>
            <person name="Manasiev Y."/>
            <person name="Peykov S."/>
            <person name="Mitov M."/>
        </authorList>
    </citation>
    <scope>NUCLEOTIDE SEQUENCE [LARGE SCALE GENOMIC DNA]</scope>
    <source>
        <strain evidence="3 4">YoMME</strain>
    </source>
</reference>
<dbReference type="Pfam" id="PF07786">
    <property type="entry name" value="HGSNAT_cat"/>
    <property type="match status" value="1"/>
</dbReference>
<organism evidence="3 4">
    <name type="scientific">Paenibacillus profundus</name>
    <dbReference type="NCBI Taxonomy" id="1173085"/>
    <lineage>
        <taxon>Bacteria</taxon>
        <taxon>Bacillati</taxon>
        <taxon>Bacillota</taxon>
        <taxon>Bacilli</taxon>
        <taxon>Bacillales</taxon>
        <taxon>Paenibacillaceae</taxon>
        <taxon>Paenibacillus</taxon>
    </lineage>
</organism>
<feature type="transmembrane region" description="Helical" evidence="1">
    <location>
        <begin position="110"/>
        <end position="126"/>
    </location>
</feature>
<dbReference type="InterPro" id="IPR012429">
    <property type="entry name" value="HGSNAT_cat"/>
</dbReference>
<evidence type="ECO:0000313" key="3">
    <source>
        <dbReference type="EMBL" id="MCE5172266.1"/>
    </source>
</evidence>
<accession>A0ABS8YPK8</accession>
<feature type="transmembrane region" description="Helical" evidence="1">
    <location>
        <begin position="213"/>
        <end position="232"/>
    </location>
</feature>
<dbReference type="Proteomes" id="UP001199916">
    <property type="component" value="Unassembled WGS sequence"/>
</dbReference>
<evidence type="ECO:0000313" key="4">
    <source>
        <dbReference type="Proteomes" id="UP001199916"/>
    </source>
</evidence>
<dbReference type="PANTHER" id="PTHR30590:SF3">
    <property type="entry name" value="HYPOTHETICAL MEMBRANE SPANNING PROTEIN"/>
    <property type="match status" value="1"/>
</dbReference>
<feature type="transmembrane region" description="Helical" evidence="1">
    <location>
        <begin position="133"/>
        <end position="153"/>
    </location>
</feature>
<dbReference type="RefSeq" id="WP_233698494.1">
    <property type="nucleotide sequence ID" value="NZ_JAJNBZ010000026.1"/>
</dbReference>
<evidence type="ECO:0000256" key="1">
    <source>
        <dbReference type="SAM" id="Phobius"/>
    </source>
</evidence>
<sequence length="360" mass="40842">MSAPSSRIVGFDIARAFAMLGMMIVNFKTVMNAGENGPGWLIAFAGLFEGRASAVFVVLAGVGISLMTRKARTSNNPLLIQDYRQTIWKRSLFLFSVGMLLYLFGWSGDILHYYGLYMLIASFFILSSNKTILTAFLGFLFTAQLMQIALNYWQGWNPLLPFMDYLDFWTIKGFLRNLLYNGYHPLFPWFCFFLLGMWLGRQNVMDRAYRKKIVCYSIITAVVLEALAFYLIKVSSSAIGLDAAQFLFSTKTYPPNLFYILSSSSTAVAVIVVCIYFAEKFTDHWFTITMVRTGQLALTHYISHVFIGIGLLALLGKLENQTLAFSILYSLAFFSASALLSYIWRSRFTRGPLEALMRKI</sequence>
<feature type="transmembrane region" description="Helical" evidence="1">
    <location>
        <begin position="257"/>
        <end position="278"/>
    </location>
</feature>
<keyword evidence="1" id="KW-0472">Membrane</keyword>
<feature type="transmembrane region" description="Helical" evidence="1">
    <location>
        <begin position="7"/>
        <end position="27"/>
    </location>
</feature>